<dbReference type="Gene3D" id="3.30.1330.70">
    <property type="entry name" value="Holliday junction resolvase RusA"/>
    <property type="match status" value="1"/>
</dbReference>
<dbReference type="InterPro" id="IPR036614">
    <property type="entry name" value="RusA-like_sf"/>
</dbReference>
<proteinExistence type="predicted"/>
<dbReference type="RefSeq" id="WP_214056882.1">
    <property type="nucleotide sequence ID" value="NZ_BAAAHS010000103.1"/>
</dbReference>
<evidence type="ECO:0000313" key="1">
    <source>
        <dbReference type="EMBL" id="QVT81511.1"/>
    </source>
</evidence>
<reference evidence="1 2" key="1">
    <citation type="submission" date="2021-05" db="EMBL/GenBank/DDBJ databases">
        <title>Complete genome of Nocardioides aquaticus KCTC 9944T isolated from meromictic and hypersaline Ekho Lake, Antarctica.</title>
        <authorList>
            <person name="Hwang K."/>
            <person name="Kim K.M."/>
            <person name="Choe H."/>
        </authorList>
    </citation>
    <scope>NUCLEOTIDE SEQUENCE [LARGE SCALE GENOMIC DNA]</scope>
    <source>
        <strain evidence="1 2">KCTC 9944</strain>
    </source>
</reference>
<dbReference type="EMBL" id="CP075371">
    <property type="protein sequence ID" value="QVT81511.1"/>
    <property type="molecule type" value="Genomic_DNA"/>
</dbReference>
<keyword evidence="2" id="KW-1185">Reference proteome</keyword>
<dbReference type="Proteomes" id="UP000679307">
    <property type="component" value="Chromosome"/>
</dbReference>
<protein>
    <submittedName>
        <fullName evidence="1">Uncharacterized protein</fullName>
    </submittedName>
</protein>
<sequence length="133" mass="14559">MDQIEIVIEDLPPAKSEGKSMLAAAHRHHSRVVALLQAARDHMKSTGHQGFGSAALTLDVTLTSPEPPASDATNYLGGITDVLEAKGQRGPLGHLGELAKVALYDDDRQFQDVHFRWQQGKPTGYRVRIRPRA</sequence>
<gene>
    <name evidence="1" type="ORF">ENKNEFLB_03921</name>
</gene>
<organism evidence="1 2">
    <name type="scientific">Nocardioides aquaticus</name>
    <dbReference type="NCBI Taxonomy" id="160826"/>
    <lineage>
        <taxon>Bacteria</taxon>
        <taxon>Bacillati</taxon>
        <taxon>Actinomycetota</taxon>
        <taxon>Actinomycetes</taxon>
        <taxon>Propionibacteriales</taxon>
        <taxon>Nocardioidaceae</taxon>
        <taxon>Nocardioides</taxon>
    </lineage>
</organism>
<name>A0ABX8EP73_9ACTN</name>
<evidence type="ECO:0000313" key="2">
    <source>
        <dbReference type="Proteomes" id="UP000679307"/>
    </source>
</evidence>
<accession>A0ABX8EP73</accession>